<comment type="caution">
    <text evidence="2">The sequence shown here is derived from an EMBL/GenBank/DDBJ whole genome shotgun (WGS) entry which is preliminary data.</text>
</comment>
<dbReference type="RefSeq" id="WP_285522025.1">
    <property type="nucleotide sequence ID" value="NZ_JASNGB010000028.1"/>
</dbReference>
<reference evidence="2 3" key="1">
    <citation type="submission" date="2023-05" db="EMBL/GenBank/DDBJ databases">
        <authorList>
            <person name="Gao F."/>
        </authorList>
    </citation>
    <scope>NUCLEOTIDE SEQUENCE [LARGE SCALE GENOMIC DNA]</scope>
    <source>
        <strain evidence="2 3">MIMF12</strain>
    </source>
</reference>
<keyword evidence="1" id="KW-1133">Transmembrane helix</keyword>
<evidence type="ECO:0000313" key="2">
    <source>
        <dbReference type="EMBL" id="MDL2343542.1"/>
    </source>
</evidence>
<dbReference type="EMBL" id="JASNGB010000028">
    <property type="protein sequence ID" value="MDL2343542.1"/>
    <property type="molecule type" value="Genomic_DNA"/>
</dbReference>
<feature type="transmembrane region" description="Helical" evidence="1">
    <location>
        <begin position="92"/>
        <end position="117"/>
    </location>
</feature>
<keyword evidence="1" id="KW-0472">Membrane</keyword>
<evidence type="ECO:0000256" key="1">
    <source>
        <dbReference type="SAM" id="Phobius"/>
    </source>
</evidence>
<name>A0ABT7JEQ7_9DEIO</name>
<proteinExistence type="predicted"/>
<evidence type="ECO:0000313" key="3">
    <source>
        <dbReference type="Proteomes" id="UP001302059"/>
    </source>
</evidence>
<feature type="transmembrane region" description="Helical" evidence="1">
    <location>
        <begin position="20"/>
        <end position="42"/>
    </location>
</feature>
<sequence length="123" mass="12920">MSSPPGVQPQSRWDVLRGFLVRSALVGGGLALLAALVGHFLIRPGWEGVRLGLNGAGTLMCVLAGSFAMGAFGVQDATSYHRGRLGQATERISWPVAALTISLLTAGLCFGLAWLVIRIPFDS</sequence>
<feature type="transmembrane region" description="Helical" evidence="1">
    <location>
        <begin position="51"/>
        <end position="72"/>
    </location>
</feature>
<keyword evidence="1" id="KW-0812">Transmembrane</keyword>
<gene>
    <name evidence="2" type="ORF">QOL99_05190</name>
</gene>
<protein>
    <submittedName>
        <fullName evidence="2">Uncharacterized protein</fullName>
    </submittedName>
</protein>
<dbReference type="Proteomes" id="UP001302059">
    <property type="component" value="Unassembled WGS sequence"/>
</dbReference>
<organism evidence="2 3">
    <name type="scientific">Deinococcus rhizophilus</name>
    <dbReference type="NCBI Taxonomy" id="3049544"/>
    <lineage>
        <taxon>Bacteria</taxon>
        <taxon>Thermotogati</taxon>
        <taxon>Deinococcota</taxon>
        <taxon>Deinococci</taxon>
        <taxon>Deinococcales</taxon>
        <taxon>Deinococcaceae</taxon>
        <taxon>Deinococcus</taxon>
    </lineage>
</organism>
<accession>A0ABT7JEQ7</accession>
<keyword evidence="3" id="KW-1185">Reference proteome</keyword>